<evidence type="ECO:0000313" key="5">
    <source>
        <dbReference type="EMBL" id="STY66688.1"/>
    </source>
</evidence>
<dbReference type="InterPro" id="IPR044946">
    <property type="entry name" value="Restrct_endonuc_typeI_TRD_sf"/>
</dbReference>
<dbReference type="CDD" id="cd17246">
    <property type="entry name" value="RMtype1_S_SonII-TRD2-CR2_like"/>
    <property type="match status" value="1"/>
</dbReference>
<evidence type="ECO:0000313" key="6">
    <source>
        <dbReference type="Proteomes" id="UP000254031"/>
    </source>
</evidence>
<dbReference type="GO" id="GO:0009307">
    <property type="term" value="P:DNA restriction-modification system"/>
    <property type="evidence" value="ECO:0007669"/>
    <property type="project" value="UniProtKB-KW"/>
</dbReference>
<dbReference type="Pfam" id="PF01420">
    <property type="entry name" value="Methylase_S"/>
    <property type="match status" value="2"/>
</dbReference>
<sequence length="506" mass="57181">MKAQQLKNAILQLAIQGKLVPQDPNDEPASELLCKIQAEKDRLIAEGKIKKNKKTADKAPYTIEPPFEIPESWVWVRLGDICLKITDGTHHSPPNIDKGDFLYITAKNIKKDGLDLSKISYVTKEIHNEIFSRCNPEKGDILYIKDGATTGVSIINTLNEPFSMLSSVALIKTSQEIDNEYLNYVMNSHYFYNISIGSMSGTGIPRITLTKLESYLVPVPPLLEQQRIVQKIEELLPLVERYEQTEQQLTKLNNTFPEQLKKSVLHAAIQGKLTEQDPNDELASCLIERIKAEKNRLIAEKKLKKPKSVSEIVMRDNLPYEIKAGQERCIADEVPFEIPQNWIWVRLGEVGDWSSGATPNRHNPEYYNGTIPWLKTGDLNNGIISSIPEFITDKALQECSVRLNPVGSVLIAMYGATIGKLGILKIAATTNQACCACIPFNGIYNKFLFYYLMSQKAEFQKKSEGSGQPNISKEKIINYLFPLPPIHEQHRIVQKIEQLFAEIEKL</sequence>
<dbReference type="AlphaFoldDB" id="A0A378NLB9"/>
<evidence type="ECO:0000256" key="2">
    <source>
        <dbReference type="ARBA" id="ARBA00022747"/>
    </source>
</evidence>
<dbReference type="SUPFAM" id="SSF116734">
    <property type="entry name" value="DNA methylase specificity domain"/>
    <property type="match status" value="2"/>
</dbReference>
<gene>
    <name evidence="5" type="primary">hsdS_2</name>
    <name evidence="5" type="ORF">NCTC9380_02013</name>
</gene>
<feature type="domain" description="Type I restriction modification DNA specificity" evidence="4">
    <location>
        <begin position="339"/>
        <end position="505"/>
    </location>
</feature>
<dbReference type="EMBL" id="UGPL01000006">
    <property type="protein sequence ID" value="STY66688.1"/>
    <property type="molecule type" value="Genomic_DNA"/>
</dbReference>
<reference evidence="5 6" key="1">
    <citation type="submission" date="2018-06" db="EMBL/GenBank/DDBJ databases">
        <authorList>
            <consortium name="Pathogen Informatics"/>
            <person name="Doyle S."/>
        </authorList>
    </citation>
    <scope>NUCLEOTIDE SEQUENCE [LARGE SCALE GENOMIC DNA]</scope>
    <source>
        <strain evidence="5 6">NCTC9380</strain>
    </source>
</reference>
<keyword evidence="2" id="KW-0680">Restriction system</keyword>
<organism evidence="5 6">
    <name type="scientific">Mannheimia haemolytica</name>
    <name type="common">Pasteurella haemolytica</name>
    <dbReference type="NCBI Taxonomy" id="75985"/>
    <lineage>
        <taxon>Bacteria</taxon>
        <taxon>Pseudomonadati</taxon>
        <taxon>Pseudomonadota</taxon>
        <taxon>Gammaproteobacteria</taxon>
        <taxon>Pasteurellales</taxon>
        <taxon>Pasteurellaceae</taxon>
        <taxon>Mannheimia</taxon>
    </lineage>
</organism>
<dbReference type="PANTHER" id="PTHR43140">
    <property type="entry name" value="TYPE-1 RESTRICTION ENZYME ECOKI SPECIFICITY PROTEIN"/>
    <property type="match status" value="1"/>
</dbReference>
<protein>
    <submittedName>
        <fullName evidence="5">Type I restriction enzyme EcoKI specificity protein</fullName>
    </submittedName>
</protein>
<evidence type="ECO:0000259" key="4">
    <source>
        <dbReference type="Pfam" id="PF01420"/>
    </source>
</evidence>
<dbReference type="PANTHER" id="PTHR43140:SF1">
    <property type="entry name" value="TYPE I RESTRICTION ENZYME ECOKI SPECIFICITY SUBUNIT"/>
    <property type="match status" value="1"/>
</dbReference>
<dbReference type="Gene3D" id="3.90.220.20">
    <property type="entry name" value="DNA methylase specificity domains"/>
    <property type="match status" value="2"/>
</dbReference>
<dbReference type="InterPro" id="IPR051212">
    <property type="entry name" value="Type-I_RE_S_subunit"/>
</dbReference>
<keyword evidence="3" id="KW-0238">DNA-binding</keyword>
<dbReference type="CDD" id="cd17515">
    <property type="entry name" value="RMtype1_S_MjaORF132P_Sau1132ORF3780P-TRD1-CR1_like"/>
    <property type="match status" value="1"/>
</dbReference>
<evidence type="ECO:0000256" key="3">
    <source>
        <dbReference type="ARBA" id="ARBA00023125"/>
    </source>
</evidence>
<dbReference type="RefSeq" id="WP_115262473.1">
    <property type="nucleotide sequence ID" value="NZ_CP017484.1"/>
</dbReference>
<dbReference type="GO" id="GO:0003677">
    <property type="term" value="F:DNA binding"/>
    <property type="evidence" value="ECO:0007669"/>
    <property type="project" value="UniProtKB-KW"/>
</dbReference>
<accession>A0A378NLB9</accession>
<dbReference type="InterPro" id="IPR000055">
    <property type="entry name" value="Restrct_endonuc_typeI_TRD"/>
</dbReference>
<evidence type="ECO:0000256" key="1">
    <source>
        <dbReference type="ARBA" id="ARBA00010923"/>
    </source>
</evidence>
<dbReference type="REBASE" id="404699">
    <property type="entry name" value="S1.Mha9380III"/>
</dbReference>
<name>A0A378NLB9_MANHA</name>
<dbReference type="Proteomes" id="UP000254031">
    <property type="component" value="Unassembled WGS sequence"/>
</dbReference>
<comment type="similarity">
    <text evidence="1">Belongs to the type-I restriction system S methylase family.</text>
</comment>
<feature type="domain" description="Type I restriction modification DNA specificity" evidence="4">
    <location>
        <begin position="70"/>
        <end position="249"/>
    </location>
</feature>
<proteinExistence type="inferred from homology"/>